<dbReference type="EC" id="3.1.26.3" evidence="9"/>
<comment type="cofactor">
    <cofactor evidence="9">
        <name>Mg(2+)</name>
        <dbReference type="ChEBI" id="CHEBI:18420"/>
    </cofactor>
</comment>
<dbReference type="GO" id="GO:0010468">
    <property type="term" value="P:regulation of gene expression"/>
    <property type="evidence" value="ECO:0007669"/>
    <property type="project" value="TreeGrafter"/>
</dbReference>
<feature type="binding site" evidence="9">
    <location>
        <position position="43"/>
    </location>
    <ligand>
        <name>Mg(2+)</name>
        <dbReference type="ChEBI" id="CHEBI:18420"/>
    </ligand>
</feature>
<feature type="binding site" evidence="9">
    <location>
        <position position="119"/>
    </location>
    <ligand>
        <name>Mg(2+)</name>
        <dbReference type="ChEBI" id="CHEBI:18420"/>
    </ligand>
</feature>
<keyword evidence="7 9" id="KW-0378">Hydrolase</keyword>
<keyword evidence="5 9" id="KW-0540">Nuclease</keyword>
<keyword evidence="13" id="KW-1185">Reference proteome</keyword>
<evidence type="ECO:0000256" key="4">
    <source>
        <dbReference type="ARBA" id="ARBA00022664"/>
    </source>
</evidence>
<evidence type="ECO:0000256" key="5">
    <source>
        <dbReference type="ARBA" id="ARBA00022722"/>
    </source>
</evidence>
<dbReference type="InterPro" id="IPR011907">
    <property type="entry name" value="RNase_III"/>
</dbReference>
<dbReference type="SUPFAM" id="SSF54768">
    <property type="entry name" value="dsRNA-binding domain-like"/>
    <property type="match status" value="1"/>
</dbReference>
<dbReference type="PROSITE" id="PS50137">
    <property type="entry name" value="DS_RBD"/>
    <property type="match status" value="1"/>
</dbReference>
<keyword evidence="9" id="KW-0479">Metal-binding</keyword>
<organism evidence="12 13">
    <name type="scientific">Tessaracoccus antarcticus</name>
    <dbReference type="NCBI Taxonomy" id="2479848"/>
    <lineage>
        <taxon>Bacteria</taxon>
        <taxon>Bacillati</taxon>
        <taxon>Actinomycetota</taxon>
        <taxon>Actinomycetes</taxon>
        <taxon>Propionibacteriales</taxon>
        <taxon>Propionibacteriaceae</taxon>
        <taxon>Tessaracoccus</taxon>
    </lineage>
</organism>
<dbReference type="AlphaFoldDB" id="A0A3M0G5F6"/>
<evidence type="ECO:0000256" key="1">
    <source>
        <dbReference type="ARBA" id="ARBA00000109"/>
    </source>
</evidence>
<dbReference type="SUPFAM" id="SSF69065">
    <property type="entry name" value="RNase III domain-like"/>
    <property type="match status" value="1"/>
</dbReference>
<dbReference type="EMBL" id="REFW01000002">
    <property type="protein sequence ID" value="RMB59798.1"/>
    <property type="molecule type" value="Genomic_DNA"/>
</dbReference>
<dbReference type="GO" id="GO:0004525">
    <property type="term" value="F:ribonuclease III activity"/>
    <property type="evidence" value="ECO:0007669"/>
    <property type="project" value="UniProtKB-UniRule"/>
</dbReference>
<dbReference type="InterPro" id="IPR036389">
    <property type="entry name" value="RNase_III_sf"/>
</dbReference>
<dbReference type="NCBIfam" id="TIGR02191">
    <property type="entry name" value="RNaseIII"/>
    <property type="match status" value="1"/>
</dbReference>
<dbReference type="Gene3D" id="3.30.160.20">
    <property type="match status" value="1"/>
</dbReference>
<dbReference type="HAMAP" id="MF_00104">
    <property type="entry name" value="RNase_III"/>
    <property type="match status" value="1"/>
</dbReference>
<dbReference type="PROSITE" id="PS00517">
    <property type="entry name" value="RNASE_3_1"/>
    <property type="match status" value="1"/>
</dbReference>
<dbReference type="GO" id="GO:0019843">
    <property type="term" value="F:rRNA binding"/>
    <property type="evidence" value="ECO:0007669"/>
    <property type="project" value="UniProtKB-KW"/>
</dbReference>
<keyword evidence="9" id="KW-0460">Magnesium</keyword>
<keyword evidence="4 9" id="KW-0507">mRNA processing</keyword>
<name>A0A3M0G5F6_9ACTN</name>
<dbReference type="GO" id="GO:0006397">
    <property type="term" value="P:mRNA processing"/>
    <property type="evidence" value="ECO:0007669"/>
    <property type="project" value="UniProtKB-UniRule"/>
</dbReference>
<dbReference type="GO" id="GO:0046872">
    <property type="term" value="F:metal ion binding"/>
    <property type="evidence" value="ECO:0007669"/>
    <property type="project" value="UniProtKB-KW"/>
</dbReference>
<evidence type="ECO:0000259" key="11">
    <source>
        <dbReference type="PROSITE" id="PS50142"/>
    </source>
</evidence>
<dbReference type="InterPro" id="IPR014720">
    <property type="entry name" value="dsRBD_dom"/>
</dbReference>
<evidence type="ECO:0000256" key="9">
    <source>
        <dbReference type="HAMAP-Rule" id="MF_00104"/>
    </source>
</evidence>
<dbReference type="CDD" id="cd10845">
    <property type="entry name" value="DSRM_RNAse_III_family"/>
    <property type="match status" value="1"/>
</dbReference>
<keyword evidence="8 9" id="KW-0694">RNA-binding</keyword>
<comment type="catalytic activity">
    <reaction evidence="1 9">
        <text>Endonucleolytic cleavage to 5'-phosphomonoester.</text>
        <dbReference type="EC" id="3.1.26.3"/>
    </reaction>
</comment>
<dbReference type="PROSITE" id="PS50142">
    <property type="entry name" value="RNASE_3_2"/>
    <property type="match status" value="1"/>
</dbReference>
<feature type="domain" description="RNase III" evidence="11">
    <location>
        <begin position="1"/>
        <end position="130"/>
    </location>
</feature>
<dbReference type="GO" id="GO:0005737">
    <property type="term" value="C:cytoplasm"/>
    <property type="evidence" value="ECO:0007669"/>
    <property type="project" value="UniProtKB-SubCell"/>
</dbReference>
<evidence type="ECO:0000313" key="13">
    <source>
        <dbReference type="Proteomes" id="UP000275256"/>
    </source>
</evidence>
<keyword evidence="3 9" id="KW-0698">rRNA processing</keyword>
<dbReference type="FunFam" id="1.10.1520.10:FF:000001">
    <property type="entry name" value="Ribonuclease 3"/>
    <property type="match status" value="1"/>
</dbReference>
<evidence type="ECO:0000256" key="8">
    <source>
        <dbReference type="ARBA" id="ARBA00022884"/>
    </source>
</evidence>
<protein>
    <recommendedName>
        <fullName evidence="9">Ribonuclease 3</fullName>
        <ecNumber evidence="9">3.1.26.3</ecNumber>
    </recommendedName>
    <alternativeName>
        <fullName evidence="9">Ribonuclease III</fullName>
        <shortName evidence="9">RNase III</shortName>
    </alternativeName>
</protein>
<keyword evidence="6 9" id="KW-0255">Endonuclease</keyword>
<evidence type="ECO:0000256" key="3">
    <source>
        <dbReference type="ARBA" id="ARBA00022552"/>
    </source>
</evidence>
<dbReference type="SMART" id="SM00358">
    <property type="entry name" value="DSRM"/>
    <property type="match status" value="1"/>
</dbReference>
<keyword evidence="9" id="KW-0819">tRNA processing</keyword>
<feature type="active site" evidence="9">
    <location>
        <position position="47"/>
    </location>
</feature>
<dbReference type="Proteomes" id="UP000275256">
    <property type="component" value="Unassembled WGS sequence"/>
</dbReference>
<dbReference type="GO" id="GO:0006364">
    <property type="term" value="P:rRNA processing"/>
    <property type="evidence" value="ECO:0007669"/>
    <property type="project" value="UniProtKB-UniRule"/>
</dbReference>
<sequence>MSRLVQKLDELGVHVDAQLFELAFTHRSWAYENGRIESNERLEFLGDAVLQIVVTEFIFRRYPTLAEGQMAKLRASVVSSHALSQVARDLGLGEHVKLGKGEVSTGGDRKTSILADTMEALIGAIHMSGGSEASDAFVHGVFDPLITRSEEEGSYTDFKTALQELCAHHGWGAPVYEITGTGPDHQRVFTAVAVVDGKSVATGTAPSKKTAEQRAATLAHRVLTGSPDA</sequence>
<comment type="caution">
    <text evidence="12">The sequence shown here is derived from an EMBL/GenBank/DDBJ whole genome shotgun (WGS) entry which is preliminary data.</text>
</comment>
<evidence type="ECO:0000256" key="7">
    <source>
        <dbReference type="ARBA" id="ARBA00022801"/>
    </source>
</evidence>
<dbReference type="GO" id="GO:0008033">
    <property type="term" value="P:tRNA processing"/>
    <property type="evidence" value="ECO:0007669"/>
    <property type="project" value="UniProtKB-KW"/>
</dbReference>
<dbReference type="Pfam" id="PF14622">
    <property type="entry name" value="Ribonucleas_3_3"/>
    <property type="match status" value="1"/>
</dbReference>
<feature type="domain" description="DRBM" evidence="10">
    <location>
        <begin position="157"/>
        <end position="225"/>
    </location>
</feature>
<feature type="active site" evidence="9">
    <location>
        <position position="119"/>
    </location>
</feature>
<dbReference type="InterPro" id="IPR000999">
    <property type="entry name" value="RNase_III_dom"/>
</dbReference>
<comment type="function">
    <text evidence="9">Digests double-stranded RNA. Involved in the processing of primary rRNA transcript to yield the immediate precursors to the large and small rRNAs (23S and 16S). Processes some mRNAs, and tRNAs when they are encoded in the rRNA operon. Processes pre-crRNA and tracrRNA of type II CRISPR loci if present in the organism.</text>
</comment>
<dbReference type="GO" id="GO:0003725">
    <property type="term" value="F:double-stranded RNA binding"/>
    <property type="evidence" value="ECO:0007669"/>
    <property type="project" value="TreeGrafter"/>
</dbReference>
<keyword evidence="9" id="KW-0699">rRNA-binding</keyword>
<evidence type="ECO:0000256" key="2">
    <source>
        <dbReference type="ARBA" id="ARBA00010183"/>
    </source>
</evidence>
<dbReference type="SMART" id="SM00535">
    <property type="entry name" value="RIBOc"/>
    <property type="match status" value="1"/>
</dbReference>
<dbReference type="CDD" id="cd00593">
    <property type="entry name" value="RIBOc"/>
    <property type="match status" value="1"/>
</dbReference>
<dbReference type="PANTHER" id="PTHR11207">
    <property type="entry name" value="RIBONUCLEASE III"/>
    <property type="match status" value="1"/>
</dbReference>
<dbReference type="Gene3D" id="1.10.1520.10">
    <property type="entry name" value="Ribonuclease III domain"/>
    <property type="match status" value="1"/>
</dbReference>
<reference evidence="12 13" key="1">
    <citation type="submission" date="2018-10" db="EMBL/GenBank/DDBJ databases">
        <title>Tessaracoccus antarcticuss sp. nov., isolated from sediment.</title>
        <authorList>
            <person name="Zhou L.Y."/>
            <person name="Du Z.J."/>
        </authorList>
    </citation>
    <scope>NUCLEOTIDE SEQUENCE [LARGE SCALE GENOMIC DNA]</scope>
    <source>
        <strain evidence="12 13">JDX10</strain>
    </source>
</reference>
<dbReference type="Pfam" id="PF00035">
    <property type="entry name" value="dsrm"/>
    <property type="match status" value="1"/>
</dbReference>
<evidence type="ECO:0000256" key="6">
    <source>
        <dbReference type="ARBA" id="ARBA00022759"/>
    </source>
</evidence>
<proteinExistence type="inferred from homology"/>
<dbReference type="PANTHER" id="PTHR11207:SF0">
    <property type="entry name" value="RIBONUCLEASE 3"/>
    <property type="match status" value="1"/>
</dbReference>
<accession>A0A3M0G5F6</accession>
<evidence type="ECO:0000259" key="10">
    <source>
        <dbReference type="PROSITE" id="PS50137"/>
    </source>
</evidence>
<gene>
    <name evidence="9" type="primary">rnc</name>
    <name evidence="12" type="ORF">EAX62_08610</name>
</gene>
<evidence type="ECO:0000313" key="12">
    <source>
        <dbReference type="EMBL" id="RMB59798.1"/>
    </source>
</evidence>
<keyword evidence="9" id="KW-0963">Cytoplasm</keyword>
<feature type="binding site" evidence="9">
    <location>
        <position position="116"/>
    </location>
    <ligand>
        <name>Mg(2+)</name>
        <dbReference type="ChEBI" id="CHEBI:18420"/>
    </ligand>
</feature>
<comment type="subcellular location">
    <subcellularLocation>
        <location evidence="9">Cytoplasm</location>
    </subcellularLocation>
</comment>
<dbReference type="OrthoDB" id="9805026at2"/>
<comment type="similarity">
    <text evidence="2">Belongs to the ribonuclease III family.</text>
</comment>
<comment type="subunit">
    <text evidence="9">Homodimer.</text>
</comment>